<dbReference type="CDD" id="cd00383">
    <property type="entry name" value="trans_reg_C"/>
    <property type="match status" value="1"/>
</dbReference>
<dbReference type="OrthoDB" id="9775518at2"/>
<dbReference type="FunFam" id="1.10.10.10:FF:000018">
    <property type="entry name" value="DNA-binding response regulator ResD"/>
    <property type="match status" value="1"/>
</dbReference>
<evidence type="ECO:0000313" key="9">
    <source>
        <dbReference type="EMBL" id="RNL41087.1"/>
    </source>
</evidence>
<evidence type="ECO:0000256" key="4">
    <source>
        <dbReference type="PROSITE-ProRule" id="PRU00169"/>
    </source>
</evidence>
<dbReference type="GO" id="GO:0032993">
    <property type="term" value="C:protein-DNA complex"/>
    <property type="evidence" value="ECO:0007669"/>
    <property type="project" value="TreeGrafter"/>
</dbReference>
<dbReference type="InterPro" id="IPR039420">
    <property type="entry name" value="WalR-like"/>
</dbReference>
<evidence type="ECO:0000256" key="2">
    <source>
        <dbReference type="ARBA" id="ARBA00023012"/>
    </source>
</evidence>
<feature type="DNA-binding region" description="OmpR/PhoB-type" evidence="5">
    <location>
        <begin position="155"/>
        <end position="253"/>
    </location>
</feature>
<comment type="caution">
    <text evidence="9">The sequence shown here is derived from an EMBL/GenBank/DDBJ whole genome shotgun (WGS) entry which is preliminary data.</text>
</comment>
<dbReference type="Pfam" id="PF00486">
    <property type="entry name" value="Trans_reg_C"/>
    <property type="match status" value="1"/>
</dbReference>
<name>A0A3N0B1V3_9ACTN</name>
<gene>
    <name evidence="9" type="ORF">DMP06_03590</name>
</gene>
<dbReference type="AlphaFoldDB" id="A0A3N0B1V3"/>
<evidence type="ECO:0000313" key="10">
    <source>
        <dbReference type="Proteomes" id="UP000269591"/>
    </source>
</evidence>
<dbReference type="Proteomes" id="UP000269591">
    <property type="component" value="Unassembled WGS sequence"/>
</dbReference>
<dbReference type="PROSITE" id="PS51755">
    <property type="entry name" value="OMPR_PHOB"/>
    <property type="match status" value="1"/>
</dbReference>
<dbReference type="GO" id="GO:0000976">
    <property type="term" value="F:transcription cis-regulatory region binding"/>
    <property type="evidence" value="ECO:0007669"/>
    <property type="project" value="TreeGrafter"/>
</dbReference>
<dbReference type="SMART" id="SM00862">
    <property type="entry name" value="Trans_reg_C"/>
    <property type="match status" value="1"/>
</dbReference>
<dbReference type="PROSITE" id="PS50110">
    <property type="entry name" value="RESPONSE_REGULATORY"/>
    <property type="match status" value="1"/>
</dbReference>
<evidence type="ECO:0000259" key="7">
    <source>
        <dbReference type="PROSITE" id="PS50110"/>
    </source>
</evidence>
<feature type="domain" description="Response regulatory" evidence="7">
    <location>
        <begin position="6"/>
        <end position="121"/>
    </location>
</feature>
<dbReference type="Gene3D" id="6.10.250.690">
    <property type="match status" value="1"/>
</dbReference>
<evidence type="ECO:0000256" key="3">
    <source>
        <dbReference type="ARBA" id="ARBA00023125"/>
    </source>
</evidence>
<reference evidence="10" key="1">
    <citation type="submission" date="2018-05" db="EMBL/GenBank/DDBJ databases">
        <title>Genome Sequencing of selected type strains of the family Eggerthellaceae.</title>
        <authorList>
            <person name="Danylec N."/>
            <person name="Stoll D.A."/>
            <person name="Doetsch A."/>
            <person name="Huch M."/>
        </authorList>
    </citation>
    <scope>NUCLEOTIDE SEQUENCE [LARGE SCALE GENOMIC DNA]</scope>
    <source>
        <strain evidence="10">DSM 24851</strain>
    </source>
</reference>
<dbReference type="InterPro" id="IPR016032">
    <property type="entry name" value="Sig_transdc_resp-reg_C-effctor"/>
</dbReference>
<dbReference type="SMART" id="SM00448">
    <property type="entry name" value="REC"/>
    <property type="match status" value="1"/>
</dbReference>
<keyword evidence="1 4" id="KW-0597">Phosphoprotein</keyword>
<dbReference type="GO" id="GO:0006355">
    <property type="term" value="P:regulation of DNA-templated transcription"/>
    <property type="evidence" value="ECO:0007669"/>
    <property type="project" value="InterPro"/>
</dbReference>
<evidence type="ECO:0000256" key="5">
    <source>
        <dbReference type="PROSITE-ProRule" id="PRU01091"/>
    </source>
</evidence>
<feature type="modified residue" description="4-aspartylphosphate" evidence="4">
    <location>
        <position position="56"/>
    </location>
</feature>
<dbReference type="PANTHER" id="PTHR48111:SF2">
    <property type="entry name" value="RESPONSE REGULATOR SAER"/>
    <property type="match status" value="1"/>
</dbReference>
<dbReference type="EMBL" id="QIBX01000003">
    <property type="protein sequence ID" value="RNL41087.1"/>
    <property type="molecule type" value="Genomic_DNA"/>
</dbReference>
<protein>
    <submittedName>
        <fullName evidence="9">DNA-binding response regulator</fullName>
    </submittedName>
</protein>
<evidence type="ECO:0000256" key="1">
    <source>
        <dbReference type="ARBA" id="ARBA00022553"/>
    </source>
</evidence>
<dbReference type="PANTHER" id="PTHR48111">
    <property type="entry name" value="REGULATOR OF RPOS"/>
    <property type="match status" value="1"/>
</dbReference>
<dbReference type="RefSeq" id="WP_123208371.1">
    <property type="nucleotide sequence ID" value="NZ_JBHTHO010000001.1"/>
</dbReference>
<evidence type="ECO:0000256" key="6">
    <source>
        <dbReference type="SAM" id="MobiDB-lite"/>
    </source>
</evidence>
<feature type="domain" description="OmpR/PhoB-type" evidence="8">
    <location>
        <begin position="155"/>
        <end position="253"/>
    </location>
</feature>
<proteinExistence type="predicted"/>
<dbReference type="InterPro" id="IPR036388">
    <property type="entry name" value="WH-like_DNA-bd_sf"/>
</dbReference>
<dbReference type="SUPFAM" id="SSF52172">
    <property type="entry name" value="CheY-like"/>
    <property type="match status" value="1"/>
</dbReference>
<dbReference type="Pfam" id="PF00072">
    <property type="entry name" value="Response_reg"/>
    <property type="match status" value="1"/>
</dbReference>
<keyword evidence="3 5" id="KW-0238">DNA-binding</keyword>
<dbReference type="GO" id="GO:0000156">
    <property type="term" value="F:phosphorelay response regulator activity"/>
    <property type="evidence" value="ECO:0007669"/>
    <property type="project" value="TreeGrafter"/>
</dbReference>
<dbReference type="InterPro" id="IPR011006">
    <property type="entry name" value="CheY-like_superfamily"/>
</dbReference>
<dbReference type="GO" id="GO:0005829">
    <property type="term" value="C:cytosol"/>
    <property type="evidence" value="ECO:0007669"/>
    <property type="project" value="TreeGrafter"/>
</dbReference>
<organism evidence="9 10">
    <name type="scientific">Slackia equolifaciens</name>
    <dbReference type="NCBI Taxonomy" id="498718"/>
    <lineage>
        <taxon>Bacteria</taxon>
        <taxon>Bacillati</taxon>
        <taxon>Actinomycetota</taxon>
        <taxon>Coriobacteriia</taxon>
        <taxon>Eggerthellales</taxon>
        <taxon>Eggerthellaceae</taxon>
        <taxon>Slackia</taxon>
    </lineage>
</organism>
<dbReference type="SUPFAM" id="SSF46894">
    <property type="entry name" value="C-terminal effector domain of the bipartite response regulators"/>
    <property type="match status" value="1"/>
</dbReference>
<feature type="region of interest" description="Disordered" evidence="6">
    <location>
        <begin position="132"/>
        <end position="151"/>
    </location>
</feature>
<dbReference type="InterPro" id="IPR001789">
    <property type="entry name" value="Sig_transdc_resp-reg_receiver"/>
</dbReference>
<keyword evidence="10" id="KW-1185">Reference proteome</keyword>
<accession>A0A3N0B1V3</accession>
<dbReference type="Gene3D" id="1.10.10.10">
    <property type="entry name" value="Winged helix-like DNA-binding domain superfamily/Winged helix DNA-binding domain"/>
    <property type="match status" value="1"/>
</dbReference>
<dbReference type="Gene3D" id="3.40.50.2300">
    <property type="match status" value="1"/>
</dbReference>
<keyword evidence="2" id="KW-0902">Two-component regulatory system</keyword>
<sequence length="255" mass="27593">MLMGARILVVEDDAAISDVACSALEQEGYACTPAYSGTEARLLLGDPIPFELVICDLMLPGMSGEDVIALIRSRGSTVPVLVTSAKSAVVDRVALLRAGADDYLVKPFDLDELIARVEALLRRAGVRAEGEDAAAHGGSMGNAAKGAQGESSVETRTLRFGDWEADTDARAFTVAGTPVRLTRTEFDIVCTLMRRPSKVFTKRELYELVWHDEAFVEEKTVNTHVSNIRAKLKGTGTEGYIETVWGIGFKLADLR</sequence>
<dbReference type="InterPro" id="IPR001867">
    <property type="entry name" value="OmpR/PhoB-type_DNA-bd"/>
</dbReference>
<evidence type="ECO:0000259" key="8">
    <source>
        <dbReference type="PROSITE" id="PS51755"/>
    </source>
</evidence>